<dbReference type="InterPro" id="IPR036388">
    <property type="entry name" value="WH-like_DNA-bd_sf"/>
</dbReference>
<dbReference type="Pfam" id="PF08769">
    <property type="entry name" value="Spo0A_C"/>
    <property type="match status" value="1"/>
</dbReference>
<reference evidence="2 3" key="1">
    <citation type="submission" date="2019-03" db="EMBL/GenBank/DDBJ databases">
        <title>Genomic Encyclopedia of Type Strains, Phase IV (KMG-IV): sequencing the most valuable type-strain genomes for metagenomic binning, comparative biology and taxonomic classification.</title>
        <authorList>
            <person name="Goeker M."/>
        </authorList>
    </citation>
    <scope>NUCLEOTIDE SEQUENCE [LARGE SCALE GENOMIC DNA]</scope>
    <source>
        <strain evidence="2 3">DSM 28559</strain>
    </source>
</reference>
<dbReference type="GO" id="GO:0005509">
    <property type="term" value="F:calcium ion binding"/>
    <property type="evidence" value="ECO:0007669"/>
    <property type="project" value="InterPro"/>
</dbReference>
<dbReference type="RefSeq" id="WP_132091519.1">
    <property type="nucleotide sequence ID" value="NZ_JANKAQ010000006.1"/>
</dbReference>
<keyword evidence="2" id="KW-0396">Initiation factor</keyword>
<dbReference type="GO" id="GO:0003700">
    <property type="term" value="F:DNA-binding transcription factor activity"/>
    <property type="evidence" value="ECO:0007669"/>
    <property type="project" value="InterPro"/>
</dbReference>
<evidence type="ECO:0000313" key="3">
    <source>
        <dbReference type="Proteomes" id="UP000295711"/>
    </source>
</evidence>
<dbReference type="GO" id="GO:0003677">
    <property type="term" value="F:DNA binding"/>
    <property type="evidence" value="ECO:0007669"/>
    <property type="project" value="InterPro"/>
</dbReference>
<dbReference type="GO" id="GO:0005737">
    <property type="term" value="C:cytoplasm"/>
    <property type="evidence" value="ECO:0007669"/>
    <property type="project" value="InterPro"/>
</dbReference>
<evidence type="ECO:0000313" key="2">
    <source>
        <dbReference type="EMBL" id="TCO84415.1"/>
    </source>
</evidence>
<keyword evidence="2" id="KW-0648">Protein biosynthesis</keyword>
<organism evidence="2 3">
    <name type="scientific">Frisingicoccus caecimuris</name>
    <dbReference type="NCBI Taxonomy" id="1796636"/>
    <lineage>
        <taxon>Bacteria</taxon>
        <taxon>Bacillati</taxon>
        <taxon>Bacillota</taxon>
        <taxon>Clostridia</taxon>
        <taxon>Lachnospirales</taxon>
        <taxon>Lachnospiraceae</taxon>
        <taxon>Frisingicoccus</taxon>
    </lineage>
</organism>
<keyword evidence="3" id="KW-1185">Reference proteome</keyword>
<dbReference type="Gene3D" id="1.10.10.10">
    <property type="entry name" value="Winged helix-like DNA-binding domain superfamily/Winged helix DNA-binding domain"/>
    <property type="match status" value="1"/>
</dbReference>
<evidence type="ECO:0000259" key="1">
    <source>
        <dbReference type="Pfam" id="PF08769"/>
    </source>
</evidence>
<dbReference type="AlphaFoldDB" id="A0A4R2LHI6"/>
<dbReference type="Proteomes" id="UP000295711">
    <property type="component" value="Unassembled WGS sequence"/>
</dbReference>
<dbReference type="EMBL" id="SLXA01000007">
    <property type="protein sequence ID" value="TCO84415.1"/>
    <property type="molecule type" value="Genomic_DNA"/>
</dbReference>
<protein>
    <submittedName>
        <fullName evidence="2">Sporulation initiation factor Spo0A-like protein</fullName>
    </submittedName>
</protein>
<dbReference type="InterPro" id="IPR014879">
    <property type="entry name" value="Spo0A_C"/>
</dbReference>
<dbReference type="InterPro" id="IPR016032">
    <property type="entry name" value="Sig_transdc_resp-reg_C-effctor"/>
</dbReference>
<comment type="caution">
    <text evidence="2">The sequence shown here is derived from an EMBL/GenBank/DDBJ whole genome shotgun (WGS) entry which is preliminary data.</text>
</comment>
<dbReference type="GO" id="GO:0042173">
    <property type="term" value="P:regulation of sporulation resulting in formation of a cellular spore"/>
    <property type="evidence" value="ECO:0007669"/>
    <property type="project" value="InterPro"/>
</dbReference>
<gene>
    <name evidence="2" type="ORF">EV212_10715</name>
</gene>
<dbReference type="GO" id="GO:0003743">
    <property type="term" value="F:translation initiation factor activity"/>
    <property type="evidence" value="ECO:0007669"/>
    <property type="project" value="UniProtKB-KW"/>
</dbReference>
<name>A0A4R2LHI6_9FIRM</name>
<proteinExistence type="predicted"/>
<dbReference type="OrthoDB" id="1971735at2"/>
<dbReference type="SUPFAM" id="SSF46894">
    <property type="entry name" value="C-terminal effector domain of the bipartite response regulators"/>
    <property type="match status" value="1"/>
</dbReference>
<accession>A0A4R2LHI6</accession>
<feature type="domain" description="Sporulation initiation factor Spo0A C-terminal" evidence="1">
    <location>
        <begin position="9"/>
        <end position="108"/>
    </location>
</feature>
<sequence length="118" mass="14084">MMSTLELKIREILLQARISKAYKGYPFLEYAIYLVIENESRLCHIYNEVYVKVAEHFGVAPTAVEKNLRTLRDAFWQNSGYEYFKEQCGVILYNRPFPREIIEILAEQVEKEMRKEQQ</sequence>